<evidence type="ECO:0000313" key="1">
    <source>
        <dbReference type="EMBL" id="ORL64136.1"/>
    </source>
</evidence>
<accession>A0A1X0ZX00</accession>
<sequence length="219" mass="24457">MTRRGWVWLMVVFCLTLLVELPAGWVLRGQALPVAGVSGSLWQGEARQVGEAGPVRWQWRPWHRELEADLAYQGQGWRARLSGWPWQWQAELEALGPRASVASVYRLAGQWQGVVRLQGKGARCLQAQGRLAVEDLALAAPWSLGLGQGWVELDCRQGWLVLGRLALAGQHSAEVKADLLGRRAQVDLQVKEGAALAPLLRGARWLGPQERRVQRSLRW</sequence>
<comment type="caution">
    <text evidence="1">The sequence shown here is derived from an EMBL/GenBank/DDBJ whole genome shotgun (WGS) entry which is preliminary data.</text>
</comment>
<proteinExistence type="predicted"/>
<reference evidence="1 2" key="1">
    <citation type="submission" date="2017-04" db="EMBL/GenBank/DDBJ databases">
        <title>Presence of VIM-2 positive Pseudomonas species in chickens and their surrounding environment.</title>
        <authorList>
            <person name="Zhang R."/>
        </authorList>
    </citation>
    <scope>NUCLEOTIDE SEQUENCE [LARGE SCALE GENOMIC DNA]</scope>
    <source>
        <strain evidence="1 2">DZ-C18</strain>
    </source>
</reference>
<name>A0A1X0ZX00_PSEPU</name>
<organism evidence="1 2">
    <name type="scientific">Pseudomonas putida</name>
    <name type="common">Arthrobacter siderocapsulatus</name>
    <dbReference type="NCBI Taxonomy" id="303"/>
    <lineage>
        <taxon>Bacteria</taxon>
        <taxon>Pseudomonadati</taxon>
        <taxon>Pseudomonadota</taxon>
        <taxon>Gammaproteobacteria</taxon>
        <taxon>Pseudomonadales</taxon>
        <taxon>Pseudomonadaceae</taxon>
        <taxon>Pseudomonas</taxon>
    </lineage>
</organism>
<protein>
    <submittedName>
        <fullName evidence="1">General secretion pathway protein GspN</fullName>
    </submittedName>
</protein>
<evidence type="ECO:0000313" key="2">
    <source>
        <dbReference type="Proteomes" id="UP000193675"/>
    </source>
</evidence>
<dbReference type="Proteomes" id="UP000193675">
    <property type="component" value="Unassembled WGS sequence"/>
</dbReference>
<dbReference type="RefSeq" id="WP_084856841.1">
    <property type="nucleotide sequence ID" value="NZ_JAOTEI010000014.1"/>
</dbReference>
<dbReference type="EMBL" id="NBWC01000015">
    <property type="protein sequence ID" value="ORL64136.1"/>
    <property type="molecule type" value="Genomic_DNA"/>
</dbReference>
<dbReference type="AlphaFoldDB" id="A0A1X0ZX00"/>
<gene>
    <name evidence="1" type="ORF">B7H17_13350</name>
</gene>
<dbReference type="OrthoDB" id="6086865at2"/>